<dbReference type="Proteomes" id="UP000248817">
    <property type="component" value="Unassembled WGS sequence"/>
</dbReference>
<evidence type="ECO:0000313" key="1">
    <source>
        <dbReference type="EMBL" id="PYI34516.1"/>
    </source>
</evidence>
<protein>
    <submittedName>
        <fullName evidence="1">Uncharacterized protein</fullName>
    </submittedName>
</protein>
<reference evidence="1 2" key="1">
    <citation type="submission" date="2018-02" db="EMBL/GenBank/DDBJ databases">
        <title>The genomes of Aspergillus section Nigri reveals drivers in fungal speciation.</title>
        <authorList>
            <consortium name="DOE Joint Genome Institute"/>
            <person name="Vesth T.C."/>
            <person name="Nybo J."/>
            <person name="Theobald S."/>
            <person name="Brandl J."/>
            <person name="Frisvad J.C."/>
            <person name="Nielsen K.F."/>
            <person name="Lyhne E.K."/>
            <person name="Kogle M.E."/>
            <person name="Kuo A."/>
            <person name="Riley R."/>
            <person name="Clum A."/>
            <person name="Nolan M."/>
            <person name="Lipzen A."/>
            <person name="Salamov A."/>
            <person name="Henrissat B."/>
            <person name="Wiebenga A."/>
            <person name="De vries R.P."/>
            <person name="Grigoriev I.V."/>
            <person name="Mortensen U.H."/>
            <person name="Andersen M.R."/>
            <person name="Baker S.E."/>
        </authorList>
    </citation>
    <scope>NUCLEOTIDE SEQUENCE [LARGE SCALE GENOMIC DNA]</scope>
    <source>
        <strain evidence="1 2">CBS 114.80</strain>
    </source>
</reference>
<gene>
    <name evidence="1" type="ORF">BP00DRAFT_443560</name>
</gene>
<evidence type="ECO:0000313" key="2">
    <source>
        <dbReference type="Proteomes" id="UP000248817"/>
    </source>
</evidence>
<accession>A0A2V5JEU2</accession>
<proteinExistence type="predicted"/>
<name>A0A2V5JEU2_9EURO</name>
<organism evidence="1 2">
    <name type="scientific">Aspergillus indologenus CBS 114.80</name>
    <dbReference type="NCBI Taxonomy" id="1450541"/>
    <lineage>
        <taxon>Eukaryota</taxon>
        <taxon>Fungi</taxon>
        <taxon>Dikarya</taxon>
        <taxon>Ascomycota</taxon>
        <taxon>Pezizomycotina</taxon>
        <taxon>Eurotiomycetes</taxon>
        <taxon>Eurotiomycetidae</taxon>
        <taxon>Eurotiales</taxon>
        <taxon>Aspergillaceae</taxon>
        <taxon>Aspergillus</taxon>
        <taxon>Aspergillus subgen. Circumdati</taxon>
    </lineage>
</organism>
<dbReference type="AlphaFoldDB" id="A0A2V5JEU2"/>
<keyword evidence="2" id="KW-1185">Reference proteome</keyword>
<dbReference type="EMBL" id="KZ825475">
    <property type="protein sequence ID" value="PYI34516.1"/>
    <property type="molecule type" value="Genomic_DNA"/>
</dbReference>
<sequence length="193" mass="21290">MGPGYMLYLGTWNNAFCSFAYSLAVDSPLSARLTEGLENDALDIDVCCNDDHLVENQEADLFVYDSVAFPEMLPIPAGDECDGQLRAMMQETVEPTRSHIDQYDTGILSGIEGEYMDLIFGDIGEVTLLYELTRTVSFFGASGVLEDVLTAYNEDAYLWDKCFDLANNAATRANAVKNAGKCYPTTPDIVSWL</sequence>